<dbReference type="PROSITE" id="PS50109">
    <property type="entry name" value="HIS_KIN"/>
    <property type="match status" value="1"/>
</dbReference>
<feature type="transmembrane region" description="Helical" evidence="9">
    <location>
        <begin position="188"/>
        <end position="208"/>
    </location>
</feature>
<keyword evidence="9" id="KW-0472">Membrane</keyword>
<dbReference type="EC" id="2.7.13.3" evidence="2"/>
<dbReference type="InterPro" id="IPR001610">
    <property type="entry name" value="PAC"/>
</dbReference>
<dbReference type="EMBL" id="FNGA01000002">
    <property type="protein sequence ID" value="SDK91636.1"/>
    <property type="molecule type" value="Genomic_DNA"/>
</dbReference>
<dbReference type="SMART" id="SM00086">
    <property type="entry name" value="PAC"/>
    <property type="match status" value="3"/>
</dbReference>
<dbReference type="SMART" id="SM00387">
    <property type="entry name" value="HATPase_c"/>
    <property type="match status" value="1"/>
</dbReference>
<evidence type="ECO:0000256" key="3">
    <source>
        <dbReference type="ARBA" id="ARBA00022553"/>
    </source>
</evidence>
<evidence type="ECO:0000256" key="8">
    <source>
        <dbReference type="ARBA" id="ARBA00023012"/>
    </source>
</evidence>
<keyword evidence="14" id="KW-1185">Reference proteome</keyword>
<dbReference type="InterPro" id="IPR000700">
    <property type="entry name" value="PAS-assoc_C"/>
</dbReference>
<evidence type="ECO:0000259" key="12">
    <source>
        <dbReference type="PROSITE" id="PS50113"/>
    </source>
</evidence>
<dbReference type="NCBIfam" id="TIGR00229">
    <property type="entry name" value="sensory_box"/>
    <property type="match status" value="4"/>
</dbReference>
<dbReference type="SMART" id="SM00091">
    <property type="entry name" value="PAS"/>
    <property type="match status" value="4"/>
</dbReference>
<dbReference type="InterPro" id="IPR005467">
    <property type="entry name" value="His_kinase_dom"/>
</dbReference>
<dbReference type="RefSeq" id="WP_092160070.1">
    <property type="nucleotide sequence ID" value="NZ_FNGA01000002.1"/>
</dbReference>
<evidence type="ECO:0000256" key="7">
    <source>
        <dbReference type="ARBA" id="ARBA00022840"/>
    </source>
</evidence>
<reference evidence="14" key="1">
    <citation type="submission" date="2016-10" db="EMBL/GenBank/DDBJ databases">
        <authorList>
            <person name="Varghese N."/>
            <person name="Submissions S."/>
        </authorList>
    </citation>
    <scope>NUCLEOTIDE SEQUENCE [LARGE SCALE GENOMIC DNA]</scope>
    <source>
        <strain evidence="14">DSM 16995</strain>
    </source>
</reference>
<keyword evidence="6" id="KW-0418">Kinase</keyword>
<evidence type="ECO:0000256" key="4">
    <source>
        <dbReference type="ARBA" id="ARBA00022679"/>
    </source>
</evidence>
<dbReference type="InterPro" id="IPR004358">
    <property type="entry name" value="Sig_transdc_His_kin-like_C"/>
</dbReference>
<dbReference type="Pfam" id="PF00989">
    <property type="entry name" value="PAS"/>
    <property type="match status" value="2"/>
</dbReference>
<dbReference type="SUPFAM" id="SSF55785">
    <property type="entry name" value="PYP-like sensor domain (PAS domain)"/>
    <property type="match status" value="4"/>
</dbReference>
<dbReference type="InterPro" id="IPR036097">
    <property type="entry name" value="HisK_dim/P_sf"/>
</dbReference>
<dbReference type="OrthoDB" id="9769169at2"/>
<dbReference type="SUPFAM" id="SSF47384">
    <property type="entry name" value="Homodimeric domain of signal transducing histidine kinase"/>
    <property type="match status" value="1"/>
</dbReference>
<dbReference type="CDD" id="cd00130">
    <property type="entry name" value="PAS"/>
    <property type="match status" value="4"/>
</dbReference>
<keyword evidence="7" id="KW-0067">ATP-binding</keyword>
<keyword evidence="9" id="KW-0812">Transmembrane</keyword>
<feature type="domain" description="PAS" evidence="11">
    <location>
        <begin position="350"/>
        <end position="394"/>
    </location>
</feature>
<evidence type="ECO:0000256" key="6">
    <source>
        <dbReference type="ARBA" id="ARBA00022777"/>
    </source>
</evidence>
<feature type="domain" description="PAC" evidence="12">
    <location>
        <begin position="297"/>
        <end position="349"/>
    </location>
</feature>
<dbReference type="PANTHER" id="PTHR43065:SF46">
    <property type="entry name" value="C4-DICARBOXYLATE TRANSPORT SENSOR PROTEIN DCTB"/>
    <property type="match status" value="1"/>
</dbReference>
<dbReference type="Gene3D" id="3.30.565.10">
    <property type="entry name" value="Histidine kinase-like ATPase, C-terminal domain"/>
    <property type="match status" value="1"/>
</dbReference>
<evidence type="ECO:0000259" key="11">
    <source>
        <dbReference type="PROSITE" id="PS50112"/>
    </source>
</evidence>
<evidence type="ECO:0000313" key="13">
    <source>
        <dbReference type="EMBL" id="SDK91636.1"/>
    </source>
</evidence>
<dbReference type="STRING" id="246191.SAMN05660337_1695"/>
<keyword evidence="5" id="KW-0547">Nucleotide-binding</keyword>
<accession>A0A1G9FT81</accession>
<dbReference type="InterPro" id="IPR000014">
    <property type="entry name" value="PAS"/>
</dbReference>
<feature type="domain" description="PAC" evidence="12">
    <location>
        <begin position="663"/>
        <end position="717"/>
    </location>
</feature>
<evidence type="ECO:0000256" key="9">
    <source>
        <dbReference type="SAM" id="Phobius"/>
    </source>
</evidence>
<evidence type="ECO:0000256" key="1">
    <source>
        <dbReference type="ARBA" id="ARBA00000085"/>
    </source>
</evidence>
<dbReference type="GO" id="GO:0000155">
    <property type="term" value="F:phosphorelay sensor kinase activity"/>
    <property type="evidence" value="ECO:0007669"/>
    <property type="project" value="InterPro"/>
</dbReference>
<sequence length="986" mass="109824">MLEQKRRIILLAMIMVFLVGAVSIISTWLLYQTSLNEQKARLSELVESQASLTRELSFISTELNLAKDKDNNTENFLSHLARAHKRFKIGSSSGEFTVGLRSDKNIQFLILNGERITANKEFAFIPFGSAHATPMQLALSGKRGTLIDLDYRGQEVLAAYTSIVFKGQLIGLVAKLDIEEIKNPFFKANFTIFTSGILLTLFGLFFFFKLSEPILHKIKNSEKNYRNLVEGAHSLILRIDQKGIISFANSFSKKIFESKEQKVVGLTAVQVLTGQSTDQNSSAPLRAILTFFGEGEGPHEKPISINNGSTTWISWRVRKIIDSKGEVEELLCIGNDTTANHIARENLLESESRHRIIFENSPLGMVRLNPEGTILDCNNKLIEMLGSTREKTIGFNAAQNGPLKMQEVLRNALNGKSSIYEDLFSATTGNKTSYIRAIFNPVSPGKSSTEVIGTLEDISERMKVEKRLAESEERFRGIAIASPVGIIITDIEGQLLYANERMNELTGMNYTDQTGHAWMNSVQQEDKSNIKINWYGADFITKNRIEFRLIHQKGHTLWILGQIVELKNSDDQMIGYVVTMTDITQIKTAEQEHKRLSAAVDQAAEAIMITSIEGIITYVNPAFHEISGYSPQEAIGKNPRFLKSGEQDITFYDNMWDTILGGHIWKGILVNIKKDGKRYTQEATIGPVRDESGKIINFVCVARDISQQLIIEAQLRQAQKLESIGELAAGIAHEINTPTQYVSTNTQFMAESFATLLGMIKNCKNLIEALQSGNTHNELVDMAETALDEEELAYLEEDVPKAIAESVIGLKRISEIVKSVKQLAHPGEVHKGLHHLNEIVRNAVTVSSNEWKYISEVELNLDDNLPEIYCLKGEIGQVVLNLIINGAHAIESKIGTDSEEKGCITITTYKEKEWAVLEVSDTGTGMPQNVVDRAFDPFFTTKEVGKGTGQGLAITHNVIVNMHNGFINVDTEEGNGTTFTVKLPLK</sequence>
<feature type="domain" description="PAC" evidence="12">
    <location>
        <begin position="543"/>
        <end position="595"/>
    </location>
</feature>
<dbReference type="InterPro" id="IPR036890">
    <property type="entry name" value="HATPase_C_sf"/>
</dbReference>
<dbReference type="Proteomes" id="UP000199053">
    <property type="component" value="Unassembled WGS sequence"/>
</dbReference>
<dbReference type="PANTHER" id="PTHR43065">
    <property type="entry name" value="SENSOR HISTIDINE KINASE"/>
    <property type="match status" value="1"/>
</dbReference>
<feature type="domain" description="PAS" evidence="11">
    <location>
        <begin position="592"/>
        <end position="638"/>
    </location>
</feature>
<dbReference type="Pfam" id="PF13426">
    <property type="entry name" value="PAS_9"/>
    <property type="match status" value="2"/>
</dbReference>
<dbReference type="InterPro" id="IPR013767">
    <property type="entry name" value="PAS_fold"/>
</dbReference>
<dbReference type="PROSITE" id="PS50113">
    <property type="entry name" value="PAC"/>
    <property type="match status" value="3"/>
</dbReference>
<dbReference type="SUPFAM" id="SSF55874">
    <property type="entry name" value="ATPase domain of HSP90 chaperone/DNA topoisomerase II/histidine kinase"/>
    <property type="match status" value="1"/>
</dbReference>
<keyword evidence="4" id="KW-0808">Transferase</keyword>
<evidence type="ECO:0000259" key="10">
    <source>
        <dbReference type="PROSITE" id="PS50109"/>
    </source>
</evidence>
<feature type="domain" description="PAS" evidence="11">
    <location>
        <begin position="221"/>
        <end position="265"/>
    </location>
</feature>
<protein>
    <recommendedName>
        <fullName evidence="2">histidine kinase</fullName>
        <ecNumber evidence="2">2.7.13.3</ecNumber>
    </recommendedName>
</protein>
<dbReference type="GO" id="GO:0005524">
    <property type="term" value="F:ATP binding"/>
    <property type="evidence" value="ECO:0007669"/>
    <property type="project" value="UniProtKB-KW"/>
</dbReference>
<feature type="transmembrane region" description="Helical" evidence="9">
    <location>
        <begin position="9"/>
        <end position="31"/>
    </location>
</feature>
<evidence type="ECO:0000313" key="14">
    <source>
        <dbReference type="Proteomes" id="UP000199053"/>
    </source>
</evidence>
<dbReference type="InterPro" id="IPR035965">
    <property type="entry name" value="PAS-like_dom_sf"/>
</dbReference>
<dbReference type="GO" id="GO:0006355">
    <property type="term" value="P:regulation of DNA-templated transcription"/>
    <property type="evidence" value="ECO:0007669"/>
    <property type="project" value="InterPro"/>
</dbReference>
<evidence type="ECO:0000256" key="5">
    <source>
        <dbReference type="ARBA" id="ARBA00022741"/>
    </source>
</evidence>
<name>A0A1G9FT81_9BACT</name>
<feature type="domain" description="PAS" evidence="11">
    <location>
        <begin position="471"/>
        <end position="531"/>
    </location>
</feature>
<dbReference type="PRINTS" id="PR00344">
    <property type="entry name" value="BCTRLSENSOR"/>
</dbReference>
<evidence type="ECO:0000256" key="2">
    <source>
        <dbReference type="ARBA" id="ARBA00012438"/>
    </source>
</evidence>
<dbReference type="AlphaFoldDB" id="A0A1G9FT81"/>
<organism evidence="13 14">
    <name type="scientific">Maridesulfovibrio ferrireducens</name>
    <dbReference type="NCBI Taxonomy" id="246191"/>
    <lineage>
        <taxon>Bacteria</taxon>
        <taxon>Pseudomonadati</taxon>
        <taxon>Thermodesulfobacteriota</taxon>
        <taxon>Desulfovibrionia</taxon>
        <taxon>Desulfovibrionales</taxon>
        <taxon>Desulfovibrionaceae</taxon>
        <taxon>Maridesulfovibrio</taxon>
    </lineage>
</organism>
<dbReference type="Gene3D" id="1.10.287.130">
    <property type="match status" value="1"/>
</dbReference>
<dbReference type="InterPro" id="IPR003594">
    <property type="entry name" value="HATPase_dom"/>
</dbReference>
<keyword evidence="3" id="KW-0597">Phosphoprotein</keyword>
<gene>
    <name evidence="13" type="ORF">SAMN05660337_1695</name>
</gene>
<feature type="domain" description="Histidine kinase" evidence="10">
    <location>
        <begin position="730"/>
        <end position="986"/>
    </location>
</feature>
<dbReference type="PROSITE" id="PS50112">
    <property type="entry name" value="PAS"/>
    <property type="match status" value="4"/>
</dbReference>
<keyword evidence="9" id="KW-1133">Transmembrane helix</keyword>
<proteinExistence type="predicted"/>
<keyword evidence="8" id="KW-0902">Two-component regulatory system</keyword>
<dbReference type="Gene3D" id="3.30.450.20">
    <property type="entry name" value="PAS domain"/>
    <property type="match status" value="4"/>
</dbReference>
<comment type="catalytic activity">
    <reaction evidence="1">
        <text>ATP + protein L-histidine = ADP + protein N-phospho-L-histidine.</text>
        <dbReference type="EC" id="2.7.13.3"/>
    </reaction>
</comment>
<dbReference type="Pfam" id="PF02518">
    <property type="entry name" value="HATPase_c"/>
    <property type="match status" value="1"/>
</dbReference>